<evidence type="ECO:0000256" key="1">
    <source>
        <dbReference type="ARBA" id="ARBA00007435"/>
    </source>
</evidence>
<dbReference type="Proteomes" id="UP000177869">
    <property type="component" value="Unassembled WGS sequence"/>
</dbReference>
<dbReference type="EMBL" id="MFTI01000032">
    <property type="protein sequence ID" value="OGI59542.1"/>
    <property type="molecule type" value="Genomic_DNA"/>
</dbReference>
<name>A0A1F6UQH9_9BACT</name>
<organism evidence="3 4">
    <name type="scientific">Candidatus Nomurabacteria bacterium RIFCSPHIGHO2_01_FULL_38_19</name>
    <dbReference type="NCBI Taxonomy" id="1801732"/>
    <lineage>
        <taxon>Bacteria</taxon>
        <taxon>Candidatus Nomuraibacteriota</taxon>
    </lineage>
</organism>
<dbReference type="InterPro" id="IPR050190">
    <property type="entry name" value="UPF0213_domain"/>
</dbReference>
<dbReference type="PANTHER" id="PTHR34477:SF1">
    <property type="entry name" value="UPF0213 PROTEIN YHBQ"/>
    <property type="match status" value="1"/>
</dbReference>
<comment type="caution">
    <text evidence="3">The sequence shown here is derived from an EMBL/GenBank/DDBJ whole genome shotgun (WGS) entry which is preliminary data.</text>
</comment>
<feature type="domain" description="GIY-YIG" evidence="2">
    <location>
        <begin position="2"/>
        <end position="78"/>
    </location>
</feature>
<proteinExistence type="inferred from homology"/>
<sequence>MNKCEVYILKSLKNNNYYVGSTDNIERRLLQHNSGLTYTTKKLRPLVLARFISCSSSREAKQFEYKLKKYKRKDILEKVIKDGIFPWNY</sequence>
<evidence type="ECO:0000313" key="3">
    <source>
        <dbReference type="EMBL" id="OGI59542.1"/>
    </source>
</evidence>
<comment type="similarity">
    <text evidence="1">Belongs to the UPF0213 family.</text>
</comment>
<dbReference type="InterPro" id="IPR000305">
    <property type="entry name" value="GIY-YIG_endonuc"/>
</dbReference>
<dbReference type="PANTHER" id="PTHR34477">
    <property type="entry name" value="UPF0213 PROTEIN YHBQ"/>
    <property type="match status" value="1"/>
</dbReference>
<dbReference type="InterPro" id="IPR035901">
    <property type="entry name" value="GIY-YIG_endonuc_sf"/>
</dbReference>
<dbReference type="SUPFAM" id="SSF82771">
    <property type="entry name" value="GIY-YIG endonuclease"/>
    <property type="match status" value="1"/>
</dbReference>
<evidence type="ECO:0000313" key="4">
    <source>
        <dbReference type="Proteomes" id="UP000177869"/>
    </source>
</evidence>
<dbReference type="Gene3D" id="3.40.1440.10">
    <property type="entry name" value="GIY-YIG endonuclease"/>
    <property type="match status" value="1"/>
</dbReference>
<dbReference type="PROSITE" id="PS50164">
    <property type="entry name" value="GIY_YIG"/>
    <property type="match status" value="1"/>
</dbReference>
<dbReference type="Pfam" id="PF01541">
    <property type="entry name" value="GIY-YIG"/>
    <property type="match status" value="1"/>
</dbReference>
<accession>A0A1F6UQH9</accession>
<evidence type="ECO:0000259" key="2">
    <source>
        <dbReference type="PROSITE" id="PS50164"/>
    </source>
</evidence>
<dbReference type="AlphaFoldDB" id="A0A1F6UQH9"/>
<gene>
    <name evidence="3" type="ORF">A2814_03365</name>
</gene>
<reference evidence="3 4" key="1">
    <citation type="journal article" date="2016" name="Nat. Commun.">
        <title>Thousands of microbial genomes shed light on interconnected biogeochemical processes in an aquifer system.</title>
        <authorList>
            <person name="Anantharaman K."/>
            <person name="Brown C.T."/>
            <person name="Hug L.A."/>
            <person name="Sharon I."/>
            <person name="Castelle C.J."/>
            <person name="Probst A.J."/>
            <person name="Thomas B.C."/>
            <person name="Singh A."/>
            <person name="Wilkins M.J."/>
            <person name="Karaoz U."/>
            <person name="Brodie E.L."/>
            <person name="Williams K.H."/>
            <person name="Hubbard S.S."/>
            <person name="Banfield J.F."/>
        </authorList>
    </citation>
    <scope>NUCLEOTIDE SEQUENCE [LARGE SCALE GENOMIC DNA]</scope>
</reference>
<protein>
    <recommendedName>
        <fullName evidence="2">GIY-YIG domain-containing protein</fullName>
    </recommendedName>
</protein>
<dbReference type="STRING" id="1801732.A2814_03365"/>